<keyword evidence="1" id="KW-0378">Hydrolase</keyword>
<comment type="caution">
    <text evidence="1">The sequence shown here is derived from an EMBL/GenBank/DDBJ whole genome shotgun (WGS) entry which is preliminary data.</text>
</comment>
<organism evidence="1 2">
    <name type="scientific">Cyanobium usitatum str. Tous</name>
    <dbReference type="NCBI Taxonomy" id="2116684"/>
    <lineage>
        <taxon>Bacteria</taxon>
        <taxon>Bacillati</taxon>
        <taxon>Cyanobacteriota</taxon>
        <taxon>Cyanophyceae</taxon>
        <taxon>Synechococcales</taxon>
        <taxon>Prochlorococcaceae</taxon>
        <taxon>Cyanobium</taxon>
    </lineage>
</organism>
<proteinExistence type="predicted"/>
<name>A0A2P7N268_9CYAN</name>
<keyword evidence="1" id="KW-0347">Helicase</keyword>
<accession>A0A2P7N268</accession>
<keyword evidence="1" id="KW-0067">ATP-binding</keyword>
<keyword evidence="1" id="KW-0547">Nucleotide-binding</keyword>
<gene>
    <name evidence="1" type="ORF">C7K55_01820</name>
</gene>
<reference evidence="1 2" key="1">
    <citation type="journal article" date="2018" name="Environ. Microbiol.">
        <title>Ecological and genomic features of two widespread freshwater picocyanobacteria.</title>
        <authorList>
            <person name="Cabello-Yeves P.J."/>
            <person name="Picazo A."/>
            <person name="Camacho A."/>
            <person name="Callieri C."/>
            <person name="Rosselli R."/>
            <person name="Roda-Garcia J.J."/>
            <person name="Coutinho F.H."/>
            <person name="Rodriguez-Valera F."/>
        </authorList>
    </citation>
    <scope>NUCLEOTIDE SEQUENCE [LARGE SCALE GENOMIC DNA]</scope>
    <source>
        <strain evidence="1 2">Tous</strain>
    </source>
</reference>
<dbReference type="AlphaFoldDB" id="A0A2P7N268"/>
<evidence type="ECO:0000313" key="1">
    <source>
        <dbReference type="EMBL" id="PSJ07562.1"/>
    </source>
</evidence>
<dbReference type="EMBL" id="PXXO01000001">
    <property type="protein sequence ID" value="PSJ07562.1"/>
    <property type="molecule type" value="Genomic_DNA"/>
</dbReference>
<dbReference type="GO" id="GO:0004386">
    <property type="term" value="F:helicase activity"/>
    <property type="evidence" value="ECO:0007669"/>
    <property type="project" value="UniProtKB-KW"/>
</dbReference>
<dbReference type="OrthoDB" id="549719at2"/>
<dbReference type="Proteomes" id="UP000243002">
    <property type="component" value="Unassembled WGS sequence"/>
</dbReference>
<protein>
    <submittedName>
        <fullName evidence="1">Helicase DnaB</fullName>
    </submittedName>
</protein>
<sequence length="200" mass="22184">MQLRFGVHGPQPRLAQLFTSGIDQLEPLRSHTLGRLVELRPLILAESQRQRINPVLVAAVLFDEMRHAKPGEDLPLAAHSGLFSTHGPAQLSLGEMVHQGLLPPNASEAEITEARNQLLDPERNVVLLVGKFARLSRALELPQRPLQASGNPRDAKALATLAYLHNGKLDYPRRILRTMQDPELHALLYATRKQVPAPLI</sequence>
<evidence type="ECO:0000313" key="2">
    <source>
        <dbReference type="Proteomes" id="UP000243002"/>
    </source>
</evidence>
<keyword evidence="2" id="KW-1185">Reference proteome</keyword>